<evidence type="ECO:0000256" key="1">
    <source>
        <dbReference type="SAM" id="MobiDB-lite"/>
    </source>
</evidence>
<protein>
    <submittedName>
        <fullName evidence="2">Uncharacterized protein</fullName>
    </submittedName>
</protein>
<comment type="caution">
    <text evidence="2">The sequence shown here is derived from an EMBL/GenBank/DDBJ whole genome shotgun (WGS) entry which is preliminary data.</text>
</comment>
<dbReference type="InterPro" id="IPR045596">
    <property type="entry name" value="DUF6459"/>
</dbReference>
<feature type="compositionally biased region" description="Low complexity" evidence="1">
    <location>
        <begin position="61"/>
        <end position="109"/>
    </location>
</feature>
<dbReference type="Pfam" id="PF20060">
    <property type="entry name" value="DUF6459"/>
    <property type="match status" value="1"/>
</dbReference>
<name>A0A9X2G610_9MICO</name>
<accession>A0A9X2G610</accession>
<dbReference type="EMBL" id="JAMTCS010000001">
    <property type="protein sequence ID" value="MCP2263171.1"/>
    <property type="molecule type" value="Genomic_DNA"/>
</dbReference>
<sequence length="281" mass="29083">MTTLDVRPDALPEPAGPGAPADTPSAGPAPASAPTSAPVTTVSPPAARATSQPTAPSAQDVPAPTRTAAPPAVRTTSVPRAPRRAAPPTDTPVTRRAAIPAAGPAVTARTPPGLVPPRTGSRSGPGTGPGIGRRLRRMRIGGSPYPELEDAAAALDAAAGRPAPEPETPLPDPTAQVCRVVRAAVEVLRGERPAAQLARWVTPQVYDQLLERGRLMREARGNQPPRPKAHPATVRRVRMVRLGAASAEATVILHDEGRVRAAAVRLEGRRGVWRVAVLEIG</sequence>
<dbReference type="AlphaFoldDB" id="A0A9X2G610"/>
<feature type="region of interest" description="Disordered" evidence="1">
    <location>
        <begin position="1"/>
        <end position="144"/>
    </location>
</feature>
<organism evidence="2 3">
    <name type="scientific">Promicromonospora thailandica</name>
    <dbReference type="NCBI Taxonomy" id="765201"/>
    <lineage>
        <taxon>Bacteria</taxon>
        <taxon>Bacillati</taxon>
        <taxon>Actinomycetota</taxon>
        <taxon>Actinomycetes</taxon>
        <taxon>Micrococcales</taxon>
        <taxon>Promicromonosporaceae</taxon>
        <taxon>Promicromonospora</taxon>
    </lineage>
</organism>
<dbReference type="Proteomes" id="UP001139493">
    <property type="component" value="Unassembled WGS sequence"/>
</dbReference>
<evidence type="ECO:0000313" key="2">
    <source>
        <dbReference type="EMBL" id="MCP2263171.1"/>
    </source>
</evidence>
<feature type="compositionally biased region" description="Basic and acidic residues" evidence="1">
    <location>
        <begin position="1"/>
        <end position="10"/>
    </location>
</feature>
<dbReference type="RefSeq" id="WP_253832401.1">
    <property type="nucleotide sequence ID" value="NZ_JAMTCS010000001.1"/>
</dbReference>
<feature type="compositionally biased region" description="Low complexity" evidence="1">
    <location>
        <begin position="12"/>
        <end position="51"/>
    </location>
</feature>
<keyword evidence="3" id="KW-1185">Reference proteome</keyword>
<proteinExistence type="predicted"/>
<reference evidence="2" key="1">
    <citation type="submission" date="2022-06" db="EMBL/GenBank/DDBJ databases">
        <title>Genomic Encyclopedia of Archaeal and Bacterial Type Strains, Phase II (KMG-II): from individual species to whole genera.</title>
        <authorList>
            <person name="Goeker M."/>
        </authorList>
    </citation>
    <scope>NUCLEOTIDE SEQUENCE</scope>
    <source>
        <strain evidence="2">DSM 26652</strain>
    </source>
</reference>
<gene>
    <name evidence="2" type="ORF">APR03_000494</name>
</gene>
<evidence type="ECO:0000313" key="3">
    <source>
        <dbReference type="Proteomes" id="UP001139493"/>
    </source>
</evidence>